<feature type="domain" description="HNH nuclease" evidence="2">
    <location>
        <begin position="26"/>
        <end position="77"/>
    </location>
</feature>
<gene>
    <name evidence="3" type="ORF">HHA03_24110</name>
    <name evidence="4" type="ORF">SAMN05421839_10634</name>
</gene>
<dbReference type="InterPro" id="IPR003615">
    <property type="entry name" value="HNH_nuc"/>
</dbReference>
<dbReference type="RefSeq" id="WP_089830482.1">
    <property type="nucleotide sequence ID" value="NZ_BJWI01000073.1"/>
</dbReference>
<evidence type="ECO:0000313" key="6">
    <source>
        <dbReference type="Proteomes" id="UP000321547"/>
    </source>
</evidence>
<dbReference type="EMBL" id="BJWI01000073">
    <property type="protein sequence ID" value="GEM02879.1"/>
    <property type="molecule type" value="Genomic_DNA"/>
</dbReference>
<dbReference type="AlphaFoldDB" id="A0A1I5MQN2"/>
<evidence type="ECO:0000259" key="2">
    <source>
        <dbReference type="SMART" id="SM00507"/>
    </source>
</evidence>
<dbReference type="Proteomes" id="UP000242243">
    <property type="component" value="Unassembled WGS sequence"/>
</dbReference>
<dbReference type="STRING" id="306540.SAMN05421839_10634"/>
<dbReference type="GO" id="GO:0008270">
    <property type="term" value="F:zinc ion binding"/>
    <property type="evidence" value="ECO:0007669"/>
    <property type="project" value="InterPro"/>
</dbReference>
<sequence>MTFSPYSKQSQLGSKRKKTNRNFSPSVKQAIFERDGYKCVKCGKGIIESVPHHITFKSQGGTGEKRNGVTVCRSCHDWAHGLKIGPYHEPAHLGRKWFENWRERRLDQDGNYL</sequence>
<keyword evidence="6" id="KW-1185">Reference proteome</keyword>
<organism evidence="4 5">
    <name type="scientific">Halolactibacillus halophilus</name>
    <dbReference type="NCBI Taxonomy" id="306540"/>
    <lineage>
        <taxon>Bacteria</taxon>
        <taxon>Bacillati</taxon>
        <taxon>Bacillota</taxon>
        <taxon>Bacilli</taxon>
        <taxon>Bacillales</taxon>
        <taxon>Bacillaceae</taxon>
        <taxon>Halolactibacillus</taxon>
    </lineage>
</organism>
<dbReference type="SMART" id="SM00507">
    <property type="entry name" value="HNHc"/>
    <property type="match status" value="1"/>
</dbReference>
<keyword evidence="4" id="KW-0255">Endonuclease</keyword>
<evidence type="ECO:0000313" key="4">
    <source>
        <dbReference type="EMBL" id="SFP11226.1"/>
    </source>
</evidence>
<protein>
    <submittedName>
        <fullName evidence="4">HNH endonuclease</fullName>
    </submittedName>
</protein>
<reference evidence="4 5" key="1">
    <citation type="submission" date="2016-10" db="EMBL/GenBank/DDBJ databases">
        <authorList>
            <person name="de Groot N.N."/>
        </authorList>
    </citation>
    <scope>NUCLEOTIDE SEQUENCE [LARGE SCALE GENOMIC DNA]</scope>
    <source>
        <strain evidence="4 5">DSM 17073</strain>
    </source>
</reference>
<dbReference type="Pfam" id="PF01844">
    <property type="entry name" value="HNH"/>
    <property type="match status" value="1"/>
</dbReference>
<dbReference type="GO" id="GO:0004519">
    <property type="term" value="F:endonuclease activity"/>
    <property type="evidence" value="ECO:0007669"/>
    <property type="project" value="UniProtKB-KW"/>
</dbReference>
<feature type="compositionally biased region" description="Polar residues" evidence="1">
    <location>
        <begin position="1"/>
        <end position="13"/>
    </location>
</feature>
<dbReference type="EMBL" id="FOXC01000006">
    <property type="protein sequence ID" value="SFP11226.1"/>
    <property type="molecule type" value="Genomic_DNA"/>
</dbReference>
<keyword evidence="4" id="KW-0378">Hydrolase</keyword>
<reference evidence="3 6" key="2">
    <citation type="submission" date="2019-07" db="EMBL/GenBank/DDBJ databases">
        <title>Whole genome shotgun sequence of Halolactibacillus halophilus NBRC 100868.</title>
        <authorList>
            <person name="Hosoyama A."/>
            <person name="Uohara A."/>
            <person name="Ohji S."/>
            <person name="Ichikawa N."/>
        </authorList>
    </citation>
    <scope>NUCLEOTIDE SEQUENCE [LARGE SCALE GENOMIC DNA]</scope>
    <source>
        <strain evidence="3 6">NBRC 100868</strain>
    </source>
</reference>
<dbReference type="Gene3D" id="1.10.30.50">
    <property type="match status" value="1"/>
</dbReference>
<dbReference type="InterPro" id="IPR002711">
    <property type="entry name" value="HNH"/>
</dbReference>
<dbReference type="GO" id="GO:0003676">
    <property type="term" value="F:nucleic acid binding"/>
    <property type="evidence" value="ECO:0007669"/>
    <property type="project" value="InterPro"/>
</dbReference>
<feature type="region of interest" description="Disordered" evidence="1">
    <location>
        <begin position="1"/>
        <end position="25"/>
    </location>
</feature>
<accession>A0A1I5MQN2</accession>
<dbReference type="OrthoDB" id="2662325at2"/>
<keyword evidence="4" id="KW-0540">Nuclease</keyword>
<name>A0A1I5MQN2_9BACI</name>
<evidence type="ECO:0000313" key="5">
    <source>
        <dbReference type="Proteomes" id="UP000242243"/>
    </source>
</evidence>
<dbReference type="CDD" id="cd00085">
    <property type="entry name" value="HNHc"/>
    <property type="match status" value="1"/>
</dbReference>
<proteinExistence type="predicted"/>
<evidence type="ECO:0000256" key="1">
    <source>
        <dbReference type="SAM" id="MobiDB-lite"/>
    </source>
</evidence>
<dbReference type="Proteomes" id="UP000321547">
    <property type="component" value="Unassembled WGS sequence"/>
</dbReference>
<evidence type="ECO:0000313" key="3">
    <source>
        <dbReference type="EMBL" id="GEM02879.1"/>
    </source>
</evidence>